<evidence type="ECO:0000313" key="4">
    <source>
        <dbReference type="Proteomes" id="UP000291343"/>
    </source>
</evidence>
<dbReference type="GO" id="GO:0000289">
    <property type="term" value="P:nuclear-transcribed mRNA poly(A) tail shortening"/>
    <property type="evidence" value="ECO:0007669"/>
    <property type="project" value="TreeGrafter"/>
</dbReference>
<organism evidence="3 4">
    <name type="scientific">Laodelphax striatellus</name>
    <name type="common">Small brown planthopper</name>
    <name type="synonym">Delphax striatella</name>
    <dbReference type="NCBI Taxonomy" id="195883"/>
    <lineage>
        <taxon>Eukaryota</taxon>
        <taxon>Metazoa</taxon>
        <taxon>Ecdysozoa</taxon>
        <taxon>Arthropoda</taxon>
        <taxon>Hexapoda</taxon>
        <taxon>Insecta</taxon>
        <taxon>Pterygota</taxon>
        <taxon>Neoptera</taxon>
        <taxon>Paraneoptera</taxon>
        <taxon>Hemiptera</taxon>
        <taxon>Auchenorrhyncha</taxon>
        <taxon>Fulgoroidea</taxon>
        <taxon>Delphacidae</taxon>
        <taxon>Criomorphinae</taxon>
        <taxon>Laodelphax</taxon>
    </lineage>
</organism>
<dbReference type="STRING" id="195883.A0A482XIT7"/>
<keyword evidence="2" id="KW-0812">Transmembrane</keyword>
<sequence length="514" mass="59808">MNTLSTALFDVGKDRYEKYKKNIEKFITLQVGLTTFHFNRDANEYTAKLYNFHIFPRHFATVDARFLCQASSWAFLSEYDFDFNKCVRDGLPFLNMEQEKQLKSDLKSDLLFTMEDNMAISMDNEKTLQRELSRVGEWLRKNSKEKEAMTISYGLLKNDVALIYFFQKEIRQHFGNVWTNTLAQDIEVLKVSPEERQRLESENRDELDEWIVDQMLGFTKVFRLLAEAKKPLVGHNLLLDLMILYNQFHRPLPNSYTTFKQKITELFPSVYDTKFISYRFKKSLETDGKQTEALTSNVLKPMYEYFKEPSIVNPLMTYAPEVSISAADQSKIDAKLRSSYHMAGWDSYVTGYCFIKMGHYFAAFKYGPDSIKRPLSSAEHIQGVSEFKCRVNVIRASINHINLGGDDPATTRPQALVIKHRKNKKIDMSEVLELLTKYAPFDTMPMGHDAIVVAIPSYSLARNLLREFSNNRTYSVSRYHMWKENKLIKAMIWSSFLLSTGILLGTFVNYLIKD</sequence>
<keyword evidence="2" id="KW-1133">Transmembrane helix</keyword>
<dbReference type="GO" id="GO:1990431">
    <property type="term" value="P:priRNA 3'-end processing"/>
    <property type="evidence" value="ECO:0007669"/>
    <property type="project" value="TreeGrafter"/>
</dbReference>
<dbReference type="SMR" id="A0A482XIT7"/>
<dbReference type="InterPro" id="IPR012337">
    <property type="entry name" value="RNaseH-like_sf"/>
</dbReference>
<dbReference type="Proteomes" id="UP000291343">
    <property type="component" value="Unassembled WGS sequence"/>
</dbReference>
<dbReference type="GO" id="GO:0000175">
    <property type="term" value="F:3'-5'-RNA exonuclease activity"/>
    <property type="evidence" value="ECO:0007669"/>
    <property type="project" value="TreeGrafter"/>
</dbReference>
<dbReference type="GO" id="GO:0005634">
    <property type="term" value="C:nucleus"/>
    <property type="evidence" value="ECO:0007669"/>
    <property type="project" value="TreeGrafter"/>
</dbReference>
<dbReference type="PANTHER" id="PTHR15092:SF22">
    <property type="entry name" value="POLY(A)-SPECIFIC RIBONUCLEASE PNLDC1"/>
    <property type="match status" value="1"/>
</dbReference>
<dbReference type="SUPFAM" id="SSF53098">
    <property type="entry name" value="Ribonuclease H-like"/>
    <property type="match status" value="1"/>
</dbReference>
<protein>
    <submittedName>
        <fullName evidence="3">Uncharacterized protein</fullName>
    </submittedName>
</protein>
<accession>A0A482XIT7</accession>
<comment type="caution">
    <text evidence="3">The sequence shown here is derived from an EMBL/GenBank/DDBJ whole genome shotgun (WGS) entry which is preliminary data.</text>
</comment>
<dbReference type="PANTHER" id="PTHR15092">
    <property type="entry name" value="POLY A -SPECIFIC RIBONUCLEASE/TARGET OF EGR1, MEMBER 1"/>
    <property type="match status" value="1"/>
</dbReference>
<feature type="transmembrane region" description="Helical" evidence="2">
    <location>
        <begin position="490"/>
        <end position="512"/>
    </location>
</feature>
<name>A0A482XIT7_LAOST</name>
<keyword evidence="2" id="KW-0472">Membrane</keyword>
<evidence type="ECO:0000256" key="2">
    <source>
        <dbReference type="SAM" id="Phobius"/>
    </source>
</evidence>
<reference evidence="3 4" key="1">
    <citation type="journal article" date="2017" name="Gigascience">
        <title>Genome sequence of the small brown planthopper, Laodelphax striatellus.</title>
        <authorList>
            <person name="Zhu J."/>
            <person name="Jiang F."/>
            <person name="Wang X."/>
            <person name="Yang P."/>
            <person name="Bao Y."/>
            <person name="Zhao W."/>
            <person name="Wang W."/>
            <person name="Lu H."/>
            <person name="Wang Q."/>
            <person name="Cui N."/>
            <person name="Li J."/>
            <person name="Chen X."/>
            <person name="Luo L."/>
            <person name="Yu J."/>
            <person name="Kang L."/>
            <person name="Cui F."/>
        </authorList>
    </citation>
    <scope>NUCLEOTIDE SEQUENCE [LARGE SCALE GENOMIC DNA]</scope>
    <source>
        <strain evidence="3">Lst14</strain>
    </source>
</reference>
<dbReference type="GO" id="GO:0005783">
    <property type="term" value="C:endoplasmic reticulum"/>
    <property type="evidence" value="ECO:0007669"/>
    <property type="project" value="TreeGrafter"/>
</dbReference>
<dbReference type="Gene3D" id="3.30.420.10">
    <property type="entry name" value="Ribonuclease H-like superfamily/Ribonuclease H"/>
    <property type="match status" value="2"/>
</dbReference>
<evidence type="ECO:0000256" key="1">
    <source>
        <dbReference type="ARBA" id="ARBA00008372"/>
    </source>
</evidence>
<dbReference type="EMBL" id="QKKF02008759">
    <property type="protein sequence ID" value="RZF45574.1"/>
    <property type="molecule type" value="Genomic_DNA"/>
</dbReference>
<dbReference type="GO" id="GO:1990432">
    <property type="term" value="P:siRNA 3'-end processing"/>
    <property type="evidence" value="ECO:0007669"/>
    <property type="project" value="TreeGrafter"/>
</dbReference>
<proteinExistence type="inferred from homology"/>
<dbReference type="Pfam" id="PF04857">
    <property type="entry name" value="CAF1"/>
    <property type="match status" value="1"/>
</dbReference>
<dbReference type="GO" id="GO:0003723">
    <property type="term" value="F:RNA binding"/>
    <property type="evidence" value="ECO:0007669"/>
    <property type="project" value="TreeGrafter"/>
</dbReference>
<dbReference type="AlphaFoldDB" id="A0A482XIT7"/>
<dbReference type="InParanoid" id="A0A482XIT7"/>
<comment type="similarity">
    <text evidence="1">Belongs to the CAF1 family.</text>
</comment>
<dbReference type="OrthoDB" id="414075at2759"/>
<evidence type="ECO:0000313" key="3">
    <source>
        <dbReference type="EMBL" id="RZF45574.1"/>
    </source>
</evidence>
<gene>
    <name evidence="3" type="ORF">LSTR_LSTR010975</name>
</gene>
<dbReference type="InterPro" id="IPR006941">
    <property type="entry name" value="RNase_CAF1"/>
</dbReference>
<dbReference type="InterPro" id="IPR036397">
    <property type="entry name" value="RNaseH_sf"/>
</dbReference>
<dbReference type="InterPro" id="IPR051181">
    <property type="entry name" value="CAF1_poly(A)_ribonucleases"/>
</dbReference>
<keyword evidence="4" id="KW-1185">Reference proteome</keyword>